<evidence type="ECO:0000256" key="4">
    <source>
        <dbReference type="SAM" id="SignalP"/>
    </source>
</evidence>
<evidence type="ECO:0000256" key="3">
    <source>
        <dbReference type="ARBA" id="ARBA00023295"/>
    </source>
</evidence>
<reference evidence="10" key="1">
    <citation type="submission" date="2020-03" db="EMBL/GenBank/DDBJ databases">
        <authorList>
            <person name="He L."/>
        </authorList>
    </citation>
    <scope>NUCLEOTIDE SEQUENCE</scope>
    <source>
        <strain evidence="10">CkLH20</strain>
    </source>
</reference>
<dbReference type="InterPro" id="IPR006102">
    <property type="entry name" value="Ig-like_GH2"/>
</dbReference>
<keyword evidence="4" id="KW-0732">Signal</keyword>
<evidence type="ECO:0000313" key="11">
    <source>
        <dbReference type="Proteomes" id="UP000781932"/>
    </source>
</evidence>
<keyword evidence="11" id="KW-1185">Reference proteome</keyword>
<dbReference type="InterPro" id="IPR032311">
    <property type="entry name" value="DUF4982"/>
</dbReference>
<feature type="domain" description="Glycoside hydrolase family 2 immunoglobulin-like beta-sandwich" evidence="5">
    <location>
        <begin position="263"/>
        <end position="379"/>
    </location>
</feature>
<dbReference type="SUPFAM" id="SSF49373">
    <property type="entry name" value="Invasin/intimin cell-adhesion fragments"/>
    <property type="match status" value="1"/>
</dbReference>
<dbReference type="NCBIfam" id="NF041463">
    <property type="entry name" value="GalB"/>
    <property type="match status" value="1"/>
</dbReference>
<evidence type="ECO:0000259" key="8">
    <source>
        <dbReference type="Pfam" id="PF16355"/>
    </source>
</evidence>
<dbReference type="InterPro" id="IPR006101">
    <property type="entry name" value="Glyco_hydro_2"/>
</dbReference>
<feature type="signal peptide" evidence="4">
    <location>
        <begin position="1"/>
        <end position="24"/>
    </location>
</feature>
<sequence length="914" mass="102433">MPRLTLNVFVLGALLLTSLTPGRSFHVEAVNTTEGPLQQDPRGRTRTRLRDQWRFKHWDTIQDGVVYDIRPDTGSDGLQVLKPWILPSGNKFIKDIGSRFPVPSEVPDLDVPYTKDDFNDSDWAAVNVPHDWAINGPFYEPNDSAGSTDMGSLPVGGVGWYRRNLLIDRKDLDNKRVFLDIDGAMSYPMVWLNNHLVGGWPYGYNSFQLDLTPYLRNDTDDNLLAIRVENPTEDFSRWYPGAGIYRNVWVTVTNAIHVAHWGTVIATNVSQTTANLDLKVSVENLGDSDRNITLETEVFEYNSDTGASNVKPVAKFPSRTFELRSQHNESIATTTELENPRLWGPPPSQSPNLYVAVTQIIDKDTGDILDKYDTRFGIRSLVFDADNGLVVNGEHVRIQGANMHHDLGALGAAFNVRAARRQLDALREVGVNAIRSAHNPPAPELLQLTDEMGFIVVNEIFDSWMKSKRDCDFHLIFEDWREQDLRALIRRDRNYPSVIMWSYGNEVPEQNGNDEVAAEMARYLRQIVQEEDSSRPSTTSLHTAWAGQELPGVTDVISLNYQGEGKRYGPAYEHITKGDIRPPQYQAFHDTYPEKMIFGSEVAWSLSSRGKFMFPVCPYDSCPVNSSSGGNSKTREISAYELYSAEAGSSPDRVFRTHETYPFVAGGFVWAGWDYLGESYPYSDAARSAYSGIFDMAGFRKERFYQYQAYWRPGVQMAHIVPHWTWPEDRVGKVTPVHVFSSADEAELFLNDTSLGRLVKEPMAHRFRWDNVTYTPGVLRVETYKDGKSWATDTVQTVGDPEALNLKADRMSLKADGEDLIFVTVMVVDKEGNTVPTADNLVKFSIVSGPGEIVATDNGLPTDFTAFPSTQRNVSSGLALCIVRAGDGKSGRTVLRAVSDALKSAEISLEVVRP</sequence>
<evidence type="ECO:0000256" key="1">
    <source>
        <dbReference type="ARBA" id="ARBA00007401"/>
    </source>
</evidence>
<gene>
    <name evidence="10" type="ORF">CkaCkLH20_08551</name>
</gene>
<feature type="domain" description="Glycoside hydrolase family 2 catalytic" evidence="6">
    <location>
        <begin position="386"/>
        <end position="538"/>
    </location>
</feature>
<dbReference type="PANTHER" id="PTHR42732:SF1">
    <property type="entry name" value="BETA-MANNOSIDASE"/>
    <property type="match status" value="1"/>
</dbReference>
<dbReference type="Gene3D" id="2.60.40.10">
    <property type="entry name" value="Immunoglobulins"/>
    <property type="match status" value="3"/>
</dbReference>
<dbReference type="Pfam" id="PF00703">
    <property type="entry name" value="Glyco_hydro_2"/>
    <property type="match status" value="1"/>
</dbReference>
<dbReference type="Pfam" id="PF18565">
    <property type="entry name" value="Glyco_hydro2_C5"/>
    <property type="match status" value="1"/>
</dbReference>
<dbReference type="Pfam" id="PF02836">
    <property type="entry name" value="Glyco_hydro_2_C"/>
    <property type="match status" value="1"/>
</dbReference>
<dbReference type="InterPro" id="IPR008979">
    <property type="entry name" value="Galactose-bd-like_sf"/>
</dbReference>
<dbReference type="InterPro" id="IPR008964">
    <property type="entry name" value="Invasin/intimin_cell_adhesion"/>
</dbReference>
<protein>
    <submittedName>
        <fullName evidence="10">Beta-galactosidase (Eurofung)</fullName>
    </submittedName>
</protein>
<evidence type="ECO:0000259" key="6">
    <source>
        <dbReference type="Pfam" id="PF02836"/>
    </source>
</evidence>
<keyword evidence="3" id="KW-0326">Glycosidase</keyword>
<dbReference type="SUPFAM" id="SSF51445">
    <property type="entry name" value="(Trans)glycosidases"/>
    <property type="match status" value="1"/>
</dbReference>
<dbReference type="Pfam" id="PF02837">
    <property type="entry name" value="Glyco_hydro_2_N"/>
    <property type="match status" value="1"/>
</dbReference>
<evidence type="ECO:0000259" key="7">
    <source>
        <dbReference type="Pfam" id="PF02837"/>
    </source>
</evidence>
<dbReference type="InterPro" id="IPR040605">
    <property type="entry name" value="Glyco_hydro2_dom5"/>
</dbReference>
<dbReference type="GO" id="GO:0004553">
    <property type="term" value="F:hydrolase activity, hydrolyzing O-glycosyl compounds"/>
    <property type="evidence" value="ECO:0007669"/>
    <property type="project" value="InterPro"/>
</dbReference>
<dbReference type="Gene3D" id="2.60.120.260">
    <property type="entry name" value="Galactose-binding domain-like"/>
    <property type="match status" value="1"/>
</dbReference>
<dbReference type="PROSITE" id="PS00608">
    <property type="entry name" value="GLYCOSYL_HYDROL_F2_2"/>
    <property type="match status" value="1"/>
</dbReference>
<name>A0A9P6I107_9PEZI</name>
<feature type="domain" description="DUF4982" evidence="8">
    <location>
        <begin position="732"/>
        <end position="791"/>
    </location>
</feature>
<evidence type="ECO:0000313" key="10">
    <source>
        <dbReference type="EMBL" id="KAF9873817.1"/>
    </source>
</evidence>
<dbReference type="Gene3D" id="3.20.20.80">
    <property type="entry name" value="Glycosidases"/>
    <property type="match status" value="1"/>
</dbReference>
<dbReference type="InterPro" id="IPR017853">
    <property type="entry name" value="GH"/>
</dbReference>
<dbReference type="GO" id="GO:0005975">
    <property type="term" value="P:carbohydrate metabolic process"/>
    <property type="evidence" value="ECO:0007669"/>
    <property type="project" value="InterPro"/>
</dbReference>
<comment type="caution">
    <text evidence="10">The sequence shown here is derived from an EMBL/GenBank/DDBJ whole genome shotgun (WGS) entry which is preliminary data.</text>
</comment>
<dbReference type="InterPro" id="IPR023232">
    <property type="entry name" value="Glyco_hydro_2_AS"/>
</dbReference>
<dbReference type="InterPro" id="IPR051913">
    <property type="entry name" value="GH2_Domain-Containing"/>
</dbReference>
<dbReference type="PANTHER" id="PTHR42732">
    <property type="entry name" value="BETA-GALACTOSIDASE"/>
    <property type="match status" value="1"/>
</dbReference>
<dbReference type="Pfam" id="PF16355">
    <property type="entry name" value="DUF4982"/>
    <property type="match status" value="1"/>
</dbReference>
<evidence type="ECO:0000259" key="5">
    <source>
        <dbReference type="Pfam" id="PF00703"/>
    </source>
</evidence>
<dbReference type="Proteomes" id="UP000781932">
    <property type="component" value="Unassembled WGS sequence"/>
</dbReference>
<feature type="chain" id="PRO_5040446104" evidence="4">
    <location>
        <begin position="25"/>
        <end position="914"/>
    </location>
</feature>
<dbReference type="PRINTS" id="PR00132">
    <property type="entry name" value="GLHYDRLASE2"/>
</dbReference>
<dbReference type="InterPro" id="IPR036156">
    <property type="entry name" value="Beta-gal/glucu_dom_sf"/>
</dbReference>
<proteinExistence type="inferred from homology"/>
<dbReference type="InterPro" id="IPR048229">
    <property type="entry name" value="GalB-like"/>
</dbReference>
<organism evidence="10 11">
    <name type="scientific">Colletotrichum karsti</name>
    <dbReference type="NCBI Taxonomy" id="1095194"/>
    <lineage>
        <taxon>Eukaryota</taxon>
        <taxon>Fungi</taxon>
        <taxon>Dikarya</taxon>
        <taxon>Ascomycota</taxon>
        <taxon>Pezizomycotina</taxon>
        <taxon>Sordariomycetes</taxon>
        <taxon>Hypocreomycetidae</taxon>
        <taxon>Glomerellales</taxon>
        <taxon>Glomerellaceae</taxon>
        <taxon>Colletotrichum</taxon>
        <taxon>Colletotrichum boninense species complex</taxon>
    </lineage>
</organism>
<dbReference type="RefSeq" id="XP_038743278.1">
    <property type="nucleotide sequence ID" value="XM_038891266.1"/>
</dbReference>
<dbReference type="AlphaFoldDB" id="A0A9P6I107"/>
<dbReference type="InterPro" id="IPR006104">
    <property type="entry name" value="Glyco_hydro_2_N"/>
</dbReference>
<comment type="similarity">
    <text evidence="1">Belongs to the glycosyl hydrolase 2 family.</text>
</comment>
<dbReference type="SUPFAM" id="SSF49303">
    <property type="entry name" value="beta-Galactosidase/glucuronidase domain"/>
    <property type="match status" value="1"/>
</dbReference>
<accession>A0A9P6I107</accession>
<dbReference type="InterPro" id="IPR006103">
    <property type="entry name" value="Glyco_hydro_2_cat"/>
</dbReference>
<keyword evidence="2" id="KW-0378">Hydrolase</keyword>
<dbReference type="OrthoDB" id="408532at2759"/>
<feature type="domain" description="Glycoside hydrolase family 2" evidence="9">
    <location>
        <begin position="804"/>
        <end position="907"/>
    </location>
</feature>
<evidence type="ECO:0000259" key="9">
    <source>
        <dbReference type="Pfam" id="PF18565"/>
    </source>
</evidence>
<reference evidence="10" key="2">
    <citation type="submission" date="2020-11" db="EMBL/GenBank/DDBJ databases">
        <title>Whole genome sequencing of Colletotrichum sp.</title>
        <authorList>
            <person name="Li H."/>
        </authorList>
    </citation>
    <scope>NUCLEOTIDE SEQUENCE</scope>
    <source>
        <strain evidence="10">CkLH20</strain>
    </source>
</reference>
<dbReference type="SUPFAM" id="SSF49785">
    <property type="entry name" value="Galactose-binding domain-like"/>
    <property type="match status" value="1"/>
</dbReference>
<dbReference type="GeneID" id="62164340"/>
<evidence type="ECO:0000256" key="2">
    <source>
        <dbReference type="ARBA" id="ARBA00022801"/>
    </source>
</evidence>
<dbReference type="EMBL" id="JAATWM020000029">
    <property type="protein sequence ID" value="KAF9873817.1"/>
    <property type="molecule type" value="Genomic_DNA"/>
</dbReference>
<dbReference type="InterPro" id="IPR013783">
    <property type="entry name" value="Ig-like_fold"/>
</dbReference>
<feature type="domain" description="Glycosyl hydrolases family 2 sugar binding" evidence="7">
    <location>
        <begin position="117"/>
        <end position="248"/>
    </location>
</feature>